<proteinExistence type="predicted"/>
<name>A0A174ITY7_BACUN</name>
<reference evidence="2 4" key="1">
    <citation type="submission" date="2015-09" db="EMBL/GenBank/DDBJ databases">
        <authorList>
            <consortium name="Pathogen Informatics"/>
        </authorList>
    </citation>
    <scope>NUCLEOTIDE SEQUENCE [LARGE SCALE GENOMIC DNA]</scope>
    <source>
        <strain evidence="2 4">2789STDY5608791</strain>
    </source>
</reference>
<gene>
    <name evidence="3" type="ORF">DW988_18725</name>
    <name evidence="2" type="ORF">ERS417307_02643</name>
</gene>
<feature type="domain" description="Helix-turn-helix" evidence="1">
    <location>
        <begin position="47"/>
        <end position="96"/>
    </location>
</feature>
<dbReference type="InterPro" id="IPR041657">
    <property type="entry name" value="HTH_17"/>
</dbReference>
<protein>
    <submittedName>
        <fullName evidence="3">DNA-binding protein</fullName>
    </submittedName>
    <submittedName>
        <fullName evidence="2">Helix-turn-helix domain</fullName>
    </submittedName>
</protein>
<dbReference type="RefSeq" id="WP_022400974.1">
    <property type="nucleotide sequence ID" value="NZ_CALNHV010000001.1"/>
</dbReference>
<dbReference type="SUPFAM" id="SSF46955">
    <property type="entry name" value="Putative DNA-binding domain"/>
    <property type="match status" value="1"/>
</dbReference>
<organism evidence="2 4">
    <name type="scientific">Bacteroides uniformis</name>
    <dbReference type="NCBI Taxonomy" id="820"/>
    <lineage>
        <taxon>Bacteria</taxon>
        <taxon>Pseudomonadati</taxon>
        <taxon>Bacteroidota</taxon>
        <taxon>Bacteroidia</taxon>
        <taxon>Bacteroidales</taxon>
        <taxon>Bacteroidaceae</taxon>
        <taxon>Bacteroides</taxon>
    </lineage>
</organism>
<dbReference type="EMBL" id="CYZF01000007">
    <property type="protein sequence ID" value="CUO88350.1"/>
    <property type="molecule type" value="Genomic_DNA"/>
</dbReference>
<evidence type="ECO:0000259" key="1">
    <source>
        <dbReference type="Pfam" id="PF12728"/>
    </source>
</evidence>
<dbReference type="Proteomes" id="UP000095419">
    <property type="component" value="Unassembled WGS sequence"/>
</dbReference>
<keyword evidence="3" id="KW-0238">DNA-binding</keyword>
<evidence type="ECO:0000313" key="4">
    <source>
        <dbReference type="Proteomes" id="UP000095419"/>
    </source>
</evidence>
<dbReference type="InterPro" id="IPR009061">
    <property type="entry name" value="DNA-bd_dom_put_sf"/>
</dbReference>
<dbReference type="EMBL" id="QSEE01000026">
    <property type="protein sequence ID" value="RGZ44512.1"/>
    <property type="molecule type" value="Genomic_DNA"/>
</dbReference>
<reference evidence="3 5" key="2">
    <citation type="submission" date="2018-08" db="EMBL/GenBank/DDBJ databases">
        <title>A genome reference for cultivated species of the human gut microbiota.</title>
        <authorList>
            <person name="Zou Y."/>
            <person name="Xue W."/>
            <person name="Luo G."/>
        </authorList>
    </citation>
    <scope>NUCLEOTIDE SEQUENCE [LARGE SCALE GENOMIC DNA]</scope>
    <source>
        <strain evidence="3 5">AM50-4</strain>
    </source>
</reference>
<dbReference type="Proteomes" id="UP000283684">
    <property type="component" value="Unassembled WGS sequence"/>
</dbReference>
<accession>A0A174ITY7</accession>
<dbReference type="Pfam" id="PF12728">
    <property type="entry name" value="HTH_17"/>
    <property type="match status" value="1"/>
</dbReference>
<evidence type="ECO:0000313" key="3">
    <source>
        <dbReference type="EMBL" id="RGZ44512.1"/>
    </source>
</evidence>
<evidence type="ECO:0000313" key="5">
    <source>
        <dbReference type="Proteomes" id="UP000283684"/>
    </source>
</evidence>
<evidence type="ECO:0000313" key="2">
    <source>
        <dbReference type="EMBL" id="CUO88350.1"/>
    </source>
</evidence>
<dbReference type="GO" id="GO:0003677">
    <property type="term" value="F:DNA binding"/>
    <property type="evidence" value="ECO:0007669"/>
    <property type="project" value="UniProtKB-KW"/>
</dbReference>
<sequence length="99" mass="11540">MASKEKIMNELVKKIVETIADQIVNRVLERVEQSSQSINVNNVGTKLYTTKQLCEMLHISKAKLYRHREQGYLRPTKYVGRTPLYDQTAIDAYLNNFSY</sequence>
<dbReference type="AlphaFoldDB" id="A0A174ITY7"/>